<dbReference type="Pfam" id="PF06580">
    <property type="entry name" value="His_kinase"/>
    <property type="match status" value="1"/>
</dbReference>
<dbReference type="PANTHER" id="PTHR34220:SF7">
    <property type="entry name" value="SENSOR HISTIDINE KINASE YPDA"/>
    <property type="match status" value="1"/>
</dbReference>
<keyword evidence="10" id="KW-1133">Transmembrane helix</keyword>
<protein>
    <recommendedName>
        <fullName evidence="3">histidine kinase</fullName>
        <ecNumber evidence="3">2.7.13.3</ecNumber>
    </recommendedName>
</protein>
<feature type="domain" description="HAMP" evidence="11">
    <location>
        <begin position="317"/>
        <end position="369"/>
    </location>
</feature>
<feature type="transmembrane region" description="Helical" evidence="10">
    <location>
        <begin position="21"/>
        <end position="41"/>
    </location>
</feature>
<dbReference type="InterPro" id="IPR003660">
    <property type="entry name" value="HAMP_dom"/>
</dbReference>
<dbReference type="InterPro" id="IPR003594">
    <property type="entry name" value="HATPase_dom"/>
</dbReference>
<sequence>MFNEFYRRLIDPFKRSIRNKLILTMTLVAVLPVIVITAVAAENTRSSMEAEIVDTNRVNMNWASVYLAEQFTRMNNIIYSIQISDELHQYMALTREAPASSRFDEQKAVFNMLNSVYYSAGNYVFGVELYLKEQDTLFTFNSMESRIKTVQDVPEGYDKLFTERKDFTIINDPIDPAKFHMTRSMNRFEDQAQIGAISLEIKWAEFNQTLELLDSRGDYTAYIGDSLGHPVYQPNSSIQPSDEALKRLSETKNNAGFIRTAQEYIFYHDIESTGLRVIKIVPDHVINESALETMKYGLAVGGAAALVSVALAALVAWRTSKPIVKLANSMKGIQLIKDRKVERSGRVDEIGLLEKNLHGMASRIREHIRDNYLMNLEKQTAELKALQSQIHPHFLQNTLQMIGGMVYSQKPADSYKVIRALSEMFRYIVRAPDGLVPLQSELDQLEHYMLIQKQRFASRLEYKLEITGELRECYIPKLSLQPIVENAFLHGLEKKPGEWRLGIEVVSDPQQGLVTIQICDNGMGMEPEKLAEMQSRLERITRQTDRVWSSGTSIGLLNAASRIVMHYGPDYGMHMESEYGQGTRVIVRIPCTTGGESL</sequence>
<dbReference type="InterPro" id="IPR010559">
    <property type="entry name" value="Sig_transdc_His_kin_internal"/>
</dbReference>
<evidence type="ECO:0000256" key="4">
    <source>
        <dbReference type="ARBA" id="ARBA00022475"/>
    </source>
</evidence>
<keyword evidence="9 10" id="KW-0472">Membrane</keyword>
<dbReference type="SUPFAM" id="SSF55874">
    <property type="entry name" value="ATPase domain of HSP90 chaperone/DNA topoisomerase II/histidine kinase"/>
    <property type="match status" value="1"/>
</dbReference>
<evidence type="ECO:0000256" key="5">
    <source>
        <dbReference type="ARBA" id="ARBA00022553"/>
    </source>
</evidence>
<evidence type="ECO:0000256" key="10">
    <source>
        <dbReference type="SAM" id="Phobius"/>
    </source>
</evidence>
<dbReference type="PROSITE" id="PS50885">
    <property type="entry name" value="HAMP"/>
    <property type="match status" value="1"/>
</dbReference>
<dbReference type="PRINTS" id="PR00344">
    <property type="entry name" value="BCTRLSENSOR"/>
</dbReference>
<dbReference type="Gene3D" id="3.30.565.10">
    <property type="entry name" value="Histidine kinase-like ATPase, C-terminal domain"/>
    <property type="match status" value="1"/>
</dbReference>
<dbReference type="Pfam" id="PF02518">
    <property type="entry name" value="HATPase_c"/>
    <property type="match status" value="1"/>
</dbReference>
<dbReference type="RefSeq" id="WP_342553121.1">
    <property type="nucleotide sequence ID" value="NZ_CP159992.1"/>
</dbReference>
<keyword evidence="8" id="KW-0902">Two-component regulatory system</keyword>
<accession>A0AAU8NDJ3</accession>
<dbReference type="AlphaFoldDB" id="A0AAU8NDJ3"/>
<comment type="subcellular location">
    <subcellularLocation>
        <location evidence="2">Cell membrane</location>
        <topology evidence="2">Multi-pass membrane protein</topology>
    </subcellularLocation>
</comment>
<dbReference type="EMBL" id="CP159992">
    <property type="protein sequence ID" value="XCP95043.1"/>
    <property type="molecule type" value="Genomic_DNA"/>
</dbReference>
<keyword evidence="5" id="KW-0597">Phosphoprotein</keyword>
<proteinExistence type="predicted"/>
<evidence type="ECO:0000256" key="9">
    <source>
        <dbReference type="ARBA" id="ARBA00023136"/>
    </source>
</evidence>
<dbReference type="PANTHER" id="PTHR34220">
    <property type="entry name" value="SENSOR HISTIDINE KINASE YPDA"/>
    <property type="match status" value="1"/>
</dbReference>
<keyword evidence="4" id="KW-1003">Cell membrane</keyword>
<reference evidence="12" key="1">
    <citation type="submission" date="2024-05" db="EMBL/GenBank/DDBJ databases">
        <title>Draft genome assemblies of 36 bacteria isolated from hibernating arctic ground squirrels.</title>
        <authorList>
            <person name="McKee H."/>
            <person name="Mullen L."/>
            <person name="Drown D.M."/>
            <person name="Duddleston K.N."/>
        </authorList>
    </citation>
    <scope>NUCLEOTIDE SEQUENCE</scope>
    <source>
        <strain evidence="12">AN1007</strain>
    </source>
</reference>
<comment type="catalytic activity">
    <reaction evidence="1">
        <text>ATP + protein L-histidine = ADP + protein N-phospho-L-histidine.</text>
        <dbReference type="EC" id="2.7.13.3"/>
    </reaction>
</comment>
<evidence type="ECO:0000256" key="1">
    <source>
        <dbReference type="ARBA" id="ARBA00000085"/>
    </source>
</evidence>
<evidence type="ECO:0000256" key="2">
    <source>
        <dbReference type="ARBA" id="ARBA00004651"/>
    </source>
</evidence>
<dbReference type="GO" id="GO:0005886">
    <property type="term" value="C:plasma membrane"/>
    <property type="evidence" value="ECO:0007669"/>
    <property type="project" value="UniProtKB-SubCell"/>
</dbReference>
<evidence type="ECO:0000313" key="12">
    <source>
        <dbReference type="EMBL" id="XCP95043.1"/>
    </source>
</evidence>
<keyword evidence="7 12" id="KW-0418">Kinase</keyword>
<dbReference type="InterPro" id="IPR050640">
    <property type="entry name" value="Bact_2-comp_sensor_kinase"/>
</dbReference>
<organism evidence="12">
    <name type="scientific">Paenibacillus sp. AN1007</name>
    <dbReference type="NCBI Taxonomy" id="3151385"/>
    <lineage>
        <taxon>Bacteria</taxon>
        <taxon>Bacillati</taxon>
        <taxon>Bacillota</taxon>
        <taxon>Bacilli</taxon>
        <taxon>Bacillales</taxon>
        <taxon>Paenibacillaceae</taxon>
        <taxon>Paenibacillus</taxon>
    </lineage>
</organism>
<evidence type="ECO:0000256" key="7">
    <source>
        <dbReference type="ARBA" id="ARBA00022777"/>
    </source>
</evidence>
<dbReference type="InterPro" id="IPR004358">
    <property type="entry name" value="Sig_transdc_His_kin-like_C"/>
</dbReference>
<dbReference type="GO" id="GO:0000155">
    <property type="term" value="F:phosphorelay sensor kinase activity"/>
    <property type="evidence" value="ECO:0007669"/>
    <property type="project" value="InterPro"/>
</dbReference>
<name>A0AAU8NDJ3_9BACL</name>
<keyword evidence="6" id="KW-0808">Transferase</keyword>
<dbReference type="InterPro" id="IPR036890">
    <property type="entry name" value="HATPase_C_sf"/>
</dbReference>
<evidence type="ECO:0000256" key="8">
    <source>
        <dbReference type="ARBA" id="ARBA00023012"/>
    </source>
</evidence>
<evidence type="ECO:0000259" key="11">
    <source>
        <dbReference type="PROSITE" id="PS50885"/>
    </source>
</evidence>
<gene>
    <name evidence="12" type="ORF">ABXS70_28820</name>
</gene>
<dbReference type="Gene3D" id="6.10.340.10">
    <property type="match status" value="1"/>
</dbReference>
<keyword evidence="10" id="KW-0812">Transmembrane</keyword>
<evidence type="ECO:0000256" key="3">
    <source>
        <dbReference type="ARBA" id="ARBA00012438"/>
    </source>
</evidence>
<evidence type="ECO:0000256" key="6">
    <source>
        <dbReference type="ARBA" id="ARBA00022679"/>
    </source>
</evidence>
<dbReference type="EC" id="2.7.13.3" evidence="3"/>